<keyword evidence="3" id="KW-1185">Reference proteome</keyword>
<gene>
    <name evidence="2" type="ordered locus">Spea_3136</name>
</gene>
<dbReference type="Proteomes" id="UP000002608">
    <property type="component" value="Chromosome"/>
</dbReference>
<reference evidence="2 3" key="1">
    <citation type="submission" date="2007-10" db="EMBL/GenBank/DDBJ databases">
        <title>Complete sequence of Shewanella pealeana ATCC 700345.</title>
        <authorList>
            <consortium name="US DOE Joint Genome Institute"/>
            <person name="Copeland A."/>
            <person name="Lucas S."/>
            <person name="Lapidus A."/>
            <person name="Barry K."/>
            <person name="Glavina del Rio T."/>
            <person name="Dalin E."/>
            <person name="Tice H."/>
            <person name="Pitluck S."/>
            <person name="Chertkov O."/>
            <person name="Brettin T."/>
            <person name="Bruce D."/>
            <person name="Detter J.C."/>
            <person name="Han C."/>
            <person name="Schmutz J."/>
            <person name="Larimer F."/>
            <person name="Land M."/>
            <person name="Hauser L."/>
            <person name="Kyrpides N."/>
            <person name="Kim E."/>
            <person name="Zhao J.-S.Z."/>
            <person name="Manno D."/>
            <person name="Hawari J."/>
            <person name="Richardson P."/>
        </authorList>
    </citation>
    <scope>NUCLEOTIDE SEQUENCE [LARGE SCALE GENOMIC DNA]</scope>
    <source>
        <strain evidence="3">ATCC 700345 / ANG-SQ1</strain>
    </source>
</reference>
<dbReference type="RefSeq" id="WP_012156354.1">
    <property type="nucleotide sequence ID" value="NC_009901.1"/>
</dbReference>
<keyword evidence="1" id="KW-0732">Signal</keyword>
<proteinExistence type="predicted"/>
<feature type="signal peptide" evidence="1">
    <location>
        <begin position="1"/>
        <end position="21"/>
    </location>
</feature>
<evidence type="ECO:0000313" key="3">
    <source>
        <dbReference type="Proteomes" id="UP000002608"/>
    </source>
</evidence>
<name>A8H7B5_SHEPA</name>
<accession>A8H7B5</accession>
<evidence type="ECO:0000256" key="1">
    <source>
        <dbReference type="SAM" id="SignalP"/>
    </source>
</evidence>
<organism evidence="2 3">
    <name type="scientific">Shewanella pealeana (strain ATCC 700345 / ANG-SQ1)</name>
    <dbReference type="NCBI Taxonomy" id="398579"/>
    <lineage>
        <taxon>Bacteria</taxon>
        <taxon>Pseudomonadati</taxon>
        <taxon>Pseudomonadota</taxon>
        <taxon>Gammaproteobacteria</taxon>
        <taxon>Alteromonadales</taxon>
        <taxon>Shewanellaceae</taxon>
        <taxon>Shewanella</taxon>
    </lineage>
</organism>
<dbReference type="OrthoDB" id="6266632at2"/>
<evidence type="ECO:0000313" key="2">
    <source>
        <dbReference type="EMBL" id="ABV88452.1"/>
    </source>
</evidence>
<dbReference type="AlphaFoldDB" id="A8H7B5"/>
<dbReference type="EMBL" id="CP000851">
    <property type="protein sequence ID" value="ABV88452.1"/>
    <property type="molecule type" value="Genomic_DNA"/>
</dbReference>
<dbReference type="HOGENOM" id="CLU_177058_0_0_6"/>
<sequence length="104" mass="11726">MKTIAYAVLSAALLMPSISFANSSDEQMERITVTYRTPIEYAVYQYTTETLQAFNQQIRMEIQLQARMTNMQMAKSHGIISDTVTTALKPAKEVLTSKRVKSAE</sequence>
<protein>
    <submittedName>
        <fullName evidence="2">Uncharacterized protein</fullName>
    </submittedName>
</protein>
<dbReference type="KEGG" id="spl:Spea_3136"/>
<dbReference type="eggNOG" id="ENOG5031EEK">
    <property type="taxonomic scope" value="Bacteria"/>
</dbReference>
<feature type="chain" id="PRO_5002720737" evidence="1">
    <location>
        <begin position="22"/>
        <end position="104"/>
    </location>
</feature>